<gene>
    <name evidence="2" type="ORF">SAMN05660686_01925</name>
</gene>
<dbReference type="PANTHER" id="PTHR20883">
    <property type="entry name" value="PHYTANOYL-COA DIOXYGENASE DOMAIN CONTAINING 1"/>
    <property type="match status" value="1"/>
</dbReference>
<dbReference type="OrthoDB" id="9791262at2"/>
<name>A0A8G2F2S9_9PROT</name>
<dbReference type="EMBL" id="FNBW01000005">
    <property type="protein sequence ID" value="SDF65203.1"/>
    <property type="molecule type" value="Genomic_DNA"/>
</dbReference>
<organism evidence="2 3">
    <name type="scientific">Thalassobaculum litoreum DSM 18839</name>
    <dbReference type="NCBI Taxonomy" id="1123362"/>
    <lineage>
        <taxon>Bacteria</taxon>
        <taxon>Pseudomonadati</taxon>
        <taxon>Pseudomonadota</taxon>
        <taxon>Alphaproteobacteria</taxon>
        <taxon>Rhodospirillales</taxon>
        <taxon>Thalassobaculaceae</taxon>
        <taxon>Thalassobaculum</taxon>
    </lineage>
</organism>
<proteinExistence type="predicted"/>
<reference evidence="2 3" key="1">
    <citation type="submission" date="2016-10" db="EMBL/GenBank/DDBJ databases">
        <authorList>
            <person name="Varghese N."/>
            <person name="Submissions S."/>
        </authorList>
    </citation>
    <scope>NUCLEOTIDE SEQUENCE [LARGE SCALE GENOMIC DNA]</scope>
    <source>
        <strain evidence="2 3">DSM 18839</strain>
    </source>
</reference>
<evidence type="ECO:0000313" key="2">
    <source>
        <dbReference type="EMBL" id="SDF65203.1"/>
    </source>
</evidence>
<evidence type="ECO:0000256" key="1">
    <source>
        <dbReference type="ARBA" id="ARBA00001954"/>
    </source>
</evidence>
<comment type="caution">
    <text evidence="2">The sequence shown here is derived from an EMBL/GenBank/DDBJ whole genome shotgun (WGS) entry which is preliminary data.</text>
</comment>
<dbReference type="Pfam" id="PF05721">
    <property type="entry name" value="PhyH"/>
    <property type="match status" value="1"/>
</dbReference>
<keyword evidence="3" id="KW-1185">Reference proteome</keyword>
<dbReference type="InterPro" id="IPR008775">
    <property type="entry name" value="Phytyl_CoA_dOase-like"/>
</dbReference>
<dbReference type="PANTHER" id="PTHR20883:SF48">
    <property type="entry name" value="ECTOINE DIOXYGENASE"/>
    <property type="match status" value="1"/>
</dbReference>
<sequence length="280" mass="30985">MGKMLDQAAIDRYHSDGYAFPIRVMDSADAASFRRRFEAYETANGGWYELSKGQKLYLLQTWVSDLVQHPKVLDAVEDVLGPDILCWGTSLFVKDAQNPSFVSWHQDATYWGLDRPDVVTAWIALSPATLESGCMKVIPGSQKWQQIEHRDTLAKENLLTRGQEMAVEVNEEEAVAMPLAPGEMSLHHVLVAHASKPNESDDRRIGVAIRYVAPHVRQINGDKDAALLCRGSDTHGNFIHETPPAADMDAAARAEHARIMAFRQGVLYKGVAGKPAHTAV</sequence>
<protein>
    <submittedName>
        <fullName evidence="2">Chlorinating enzyme</fullName>
    </submittedName>
</protein>
<comment type="cofactor">
    <cofactor evidence="1">
        <name>Fe(2+)</name>
        <dbReference type="ChEBI" id="CHEBI:29033"/>
    </cofactor>
</comment>
<dbReference type="RefSeq" id="WP_093149899.1">
    <property type="nucleotide sequence ID" value="NZ_FNBW01000005.1"/>
</dbReference>
<dbReference type="GO" id="GO:0016706">
    <property type="term" value="F:2-oxoglutarate-dependent dioxygenase activity"/>
    <property type="evidence" value="ECO:0007669"/>
    <property type="project" value="UniProtKB-ARBA"/>
</dbReference>
<dbReference type="AlphaFoldDB" id="A0A8G2F2S9"/>
<dbReference type="GO" id="GO:0005506">
    <property type="term" value="F:iron ion binding"/>
    <property type="evidence" value="ECO:0007669"/>
    <property type="project" value="UniProtKB-ARBA"/>
</dbReference>
<evidence type="ECO:0000313" key="3">
    <source>
        <dbReference type="Proteomes" id="UP000198615"/>
    </source>
</evidence>
<dbReference type="Proteomes" id="UP000198615">
    <property type="component" value="Unassembled WGS sequence"/>
</dbReference>
<dbReference type="SUPFAM" id="SSF51197">
    <property type="entry name" value="Clavaminate synthase-like"/>
    <property type="match status" value="1"/>
</dbReference>
<dbReference type="Gene3D" id="2.60.120.620">
    <property type="entry name" value="q2cbj1_9rhob like domain"/>
    <property type="match status" value="1"/>
</dbReference>
<accession>A0A8G2F2S9</accession>